<proteinExistence type="inferred from homology"/>
<feature type="domain" description="Anaphase-promoting complex subunit 4-like WD40" evidence="5">
    <location>
        <begin position="149"/>
        <end position="205"/>
    </location>
</feature>
<evidence type="ECO:0000256" key="2">
    <source>
        <dbReference type="ARBA" id="ARBA00022737"/>
    </source>
</evidence>
<dbReference type="Gene3D" id="2.130.10.10">
    <property type="entry name" value="YVTN repeat-like/Quinoprotein amine dehydrogenase"/>
    <property type="match status" value="1"/>
</dbReference>
<evidence type="ECO:0000259" key="5">
    <source>
        <dbReference type="Pfam" id="PF12894"/>
    </source>
</evidence>
<reference evidence="6" key="1">
    <citation type="submission" date="2023-10" db="EMBL/GenBank/DDBJ databases">
        <authorList>
            <person name="Chen Y."/>
            <person name="Shah S."/>
            <person name="Dougan E. K."/>
            <person name="Thang M."/>
            <person name="Chan C."/>
        </authorList>
    </citation>
    <scope>NUCLEOTIDE SEQUENCE [LARGE SCALE GENOMIC DNA]</scope>
</reference>
<evidence type="ECO:0000313" key="6">
    <source>
        <dbReference type="EMBL" id="CAK0870150.1"/>
    </source>
</evidence>
<dbReference type="EMBL" id="CAUYUJ010016930">
    <property type="protein sequence ID" value="CAK0870150.1"/>
    <property type="molecule type" value="Genomic_DNA"/>
</dbReference>
<gene>
    <name evidence="6" type="ORF">PCOR1329_LOCUS56327</name>
</gene>
<dbReference type="InterPro" id="IPR001680">
    <property type="entry name" value="WD40_rpt"/>
</dbReference>
<evidence type="ECO:0000256" key="1">
    <source>
        <dbReference type="ARBA" id="ARBA00022574"/>
    </source>
</evidence>
<dbReference type="InterPro" id="IPR036322">
    <property type="entry name" value="WD40_repeat_dom_sf"/>
</dbReference>
<comment type="caution">
    <text evidence="6">The sequence shown here is derived from an EMBL/GenBank/DDBJ whole genome shotgun (WGS) entry which is preliminary data.</text>
</comment>
<dbReference type="SMART" id="SM00320">
    <property type="entry name" value="WD40"/>
    <property type="match status" value="4"/>
</dbReference>
<name>A0ABN9VDU5_9DINO</name>
<dbReference type="Pfam" id="PF12894">
    <property type="entry name" value="ANAPC4_WD40"/>
    <property type="match status" value="1"/>
</dbReference>
<dbReference type="PANTHER" id="PTHR19877">
    <property type="entry name" value="EUKARYOTIC TRANSLATION INITIATION FACTOR 3 SUBUNIT I"/>
    <property type="match status" value="1"/>
</dbReference>
<keyword evidence="2" id="KW-0677">Repeat</keyword>
<protein>
    <recommendedName>
        <fullName evidence="4">Serine-threonine kinase receptor-associated protein</fullName>
    </recommendedName>
</protein>
<keyword evidence="1" id="KW-0853">WD repeat</keyword>
<organism evidence="6 7">
    <name type="scientific">Prorocentrum cordatum</name>
    <dbReference type="NCBI Taxonomy" id="2364126"/>
    <lineage>
        <taxon>Eukaryota</taxon>
        <taxon>Sar</taxon>
        <taxon>Alveolata</taxon>
        <taxon>Dinophyceae</taxon>
        <taxon>Prorocentrales</taxon>
        <taxon>Prorocentraceae</taxon>
        <taxon>Prorocentrum</taxon>
    </lineage>
</organism>
<dbReference type="Pfam" id="PF00400">
    <property type="entry name" value="WD40"/>
    <property type="match status" value="2"/>
</dbReference>
<keyword evidence="7" id="KW-1185">Reference proteome</keyword>
<dbReference type="PANTHER" id="PTHR19877:SF1">
    <property type="entry name" value="EUKARYOTIC TRANSLATION INITIATION FACTOR 3 SUBUNIT I"/>
    <property type="match status" value="1"/>
</dbReference>
<dbReference type="InterPro" id="IPR015943">
    <property type="entry name" value="WD40/YVTN_repeat-like_dom_sf"/>
</dbReference>
<accession>A0ABN9VDU5</accession>
<evidence type="ECO:0000256" key="3">
    <source>
        <dbReference type="ARBA" id="ARBA00038394"/>
    </source>
</evidence>
<sequence length="215" mass="24237">MHPYLLHIHERPVTLVKFNADGDFFLTCAKDGDVNLMRKDPVERVGTYSPKGEKAGAIFAVDVTMDSQYVVTASADGKLVFYTFAGEQVKILNHGGILKYVEFNMKPGHQNMVCTCNDKFKSNTDGMIPNRIMVWSWENEECKRKLAIDDELPMKATKVKWGPYDETLVAIFEEGTVIIYDAVTGKQRHLINAHQGPVTSLNFTEDRLLMVTSSK</sequence>
<dbReference type="SUPFAM" id="SSF50978">
    <property type="entry name" value="WD40 repeat-like"/>
    <property type="match status" value="1"/>
</dbReference>
<dbReference type="Proteomes" id="UP001189429">
    <property type="component" value="Unassembled WGS sequence"/>
</dbReference>
<evidence type="ECO:0000256" key="4">
    <source>
        <dbReference type="ARBA" id="ARBA00040390"/>
    </source>
</evidence>
<dbReference type="InterPro" id="IPR024977">
    <property type="entry name" value="Apc4-like_WD40_dom"/>
</dbReference>
<comment type="similarity">
    <text evidence="3">Belongs to the WD repeat STRAP family.</text>
</comment>
<feature type="non-terminal residue" evidence="6">
    <location>
        <position position="215"/>
    </location>
</feature>
<evidence type="ECO:0000313" key="7">
    <source>
        <dbReference type="Proteomes" id="UP001189429"/>
    </source>
</evidence>